<comment type="caution">
    <text evidence="3">The sequence shown here is derived from an EMBL/GenBank/DDBJ whole genome shotgun (WGS) entry which is preliminary data.</text>
</comment>
<keyword evidence="2" id="KW-0812">Transmembrane</keyword>
<evidence type="ECO:0000256" key="2">
    <source>
        <dbReference type="SAM" id="Phobius"/>
    </source>
</evidence>
<proteinExistence type="predicted"/>
<dbReference type="PANTHER" id="PTHR31170:SF25">
    <property type="entry name" value="BNAA09G04570D PROTEIN"/>
    <property type="match status" value="1"/>
</dbReference>
<dbReference type="EMBL" id="MTKT01001080">
    <property type="protein sequence ID" value="OWM86696.1"/>
    <property type="molecule type" value="Genomic_DNA"/>
</dbReference>
<gene>
    <name evidence="3" type="ORF">CDL15_Pgr015732</name>
</gene>
<protein>
    <submittedName>
        <fullName evidence="3">Uncharacterized protein</fullName>
    </submittedName>
</protein>
<name>A0A218XPY7_PUNGR</name>
<dbReference type="PANTHER" id="PTHR31170">
    <property type="entry name" value="BNAC04G53230D PROTEIN"/>
    <property type="match status" value="1"/>
</dbReference>
<evidence type="ECO:0000313" key="4">
    <source>
        <dbReference type="Proteomes" id="UP000197138"/>
    </source>
</evidence>
<feature type="transmembrane region" description="Helical" evidence="2">
    <location>
        <begin position="489"/>
        <end position="513"/>
    </location>
</feature>
<sequence>MYVVHSVDYLNYDDRVICDNHKEGRKDAKESSETEENVEEQQLFIKDSAAADDDHHDIENPHVPLLTSLRKKLKPLSPLSSHCSIYKVPRRLLVKNPSAYSPRIVSIGPMHHRRKDLEAMEEYKQRFFAGFLERAQLSLEKYVEFVKDREEKLRSCYADTIQIDSDKLMEIVMVDAAFTVLLLVTFAEGNISECFRIFNKPYYISSIIDDIFLLENQLPLFIIEELFAKIEIKINSSSKKEADEGGKGQEDEEETKGGGGEEKGGGDFFFIKLVCQFVDLRGDIGAEGYDPMKVKNRKIEHFLDCLWVCHQSSKEDSPVKEELQIPSRIPTATELHQAGVRFAKHSSTHLFDIEFRDGVLSIPQMFMGDYTESLYRNLLAFEQCHYLDDSRFTAYFCFMDQLIDSPKDIDLLVKCGIIDNTLGDSLQAVNIFNSLAQGLLMTVENHYAYLREQLQTYCKEPSHKLKAALRQHYNTWKIALRKHYLNTPWVVISVIAAVILLVLTAVQTVFAVIS</sequence>
<keyword evidence="2" id="KW-1133">Transmembrane helix</keyword>
<keyword evidence="2" id="KW-0472">Membrane</keyword>
<reference evidence="4" key="1">
    <citation type="journal article" date="2017" name="Plant J.">
        <title>The pomegranate (Punica granatum L.) genome and the genomics of punicalagin biosynthesis.</title>
        <authorList>
            <person name="Qin G."/>
            <person name="Xu C."/>
            <person name="Ming R."/>
            <person name="Tang H."/>
            <person name="Guyot R."/>
            <person name="Kramer E.M."/>
            <person name="Hu Y."/>
            <person name="Yi X."/>
            <person name="Qi Y."/>
            <person name="Xu X."/>
            <person name="Gao Z."/>
            <person name="Pan H."/>
            <person name="Jian J."/>
            <person name="Tian Y."/>
            <person name="Yue Z."/>
            <person name="Xu Y."/>
        </authorList>
    </citation>
    <scope>NUCLEOTIDE SEQUENCE [LARGE SCALE GENOMIC DNA]</scope>
    <source>
        <strain evidence="4">cv. Dabenzi</strain>
    </source>
</reference>
<dbReference type="AlphaFoldDB" id="A0A218XPY7"/>
<evidence type="ECO:0000313" key="3">
    <source>
        <dbReference type="EMBL" id="OWM86696.1"/>
    </source>
</evidence>
<dbReference type="Pfam" id="PF03140">
    <property type="entry name" value="DUF247"/>
    <property type="match status" value="1"/>
</dbReference>
<feature type="region of interest" description="Disordered" evidence="1">
    <location>
        <begin position="239"/>
        <end position="263"/>
    </location>
</feature>
<accession>A0A218XPY7</accession>
<dbReference type="Proteomes" id="UP000197138">
    <property type="component" value="Unassembled WGS sequence"/>
</dbReference>
<organism evidence="3 4">
    <name type="scientific">Punica granatum</name>
    <name type="common">Pomegranate</name>
    <dbReference type="NCBI Taxonomy" id="22663"/>
    <lineage>
        <taxon>Eukaryota</taxon>
        <taxon>Viridiplantae</taxon>
        <taxon>Streptophyta</taxon>
        <taxon>Embryophyta</taxon>
        <taxon>Tracheophyta</taxon>
        <taxon>Spermatophyta</taxon>
        <taxon>Magnoliopsida</taxon>
        <taxon>eudicotyledons</taxon>
        <taxon>Gunneridae</taxon>
        <taxon>Pentapetalae</taxon>
        <taxon>rosids</taxon>
        <taxon>malvids</taxon>
        <taxon>Myrtales</taxon>
        <taxon>Lythraceae</taxon>
        <taxon>Punica</taxon>
    </lineage>
</organism>
<dbReference type="InterPro" id="IPR004158">
    <property type="entry name" value="DUF247_pln"/>
</dbReference>
<evidence type="ECO:0000256" key="1">
    <source>
        <dbReference type="SAM" id="MobiDB-lite"/>
    </source>
</evidence>